<organism evidence="1">
    <name type="scientific">Arundo donax</name>
    <name type="common">Giant reed</name>
    <name type="synonym">Donax arundinaceus</name>
    <dbReference type="NCBI Taxonomy" id="35708"/>
    <lineage>
        <taxon>Eukaryota</taxon>
        <taxon>Viridiplantae</taxon>
        <taxon>Streptophyta</taxon>
        <taxon>Embryophyta</taxon>
        <taxon>Tracheophyta</taxon>
        <taxon>Spermatophyta</taxon>
        <taxon>Magnoliopsida</taxon>
        <taxon>Liliopsida</taxon>
        <taxon>Poales</taxon>
        <taxon>Poaceae</taxon>
        <taxon>PACMAD clade</taxon>
        <taxon>Arundinoideae</taxon>
        <taxon>Arundineae</taxon>
        <taxon>Arundo</taxon>
    </lineage>
</organism>
<accession>A0A0A8Z0Q2</accession>
<dbReference type="AlphaFoldDB" id="A0A0A8Z0Q2"/>
<protein>
    <submittedName>
        <fullName evidence="1">Uncharacterized protein</fullName>
    </submittedName>
</protein>
<dbReference type="EMBL" id="GBRH01266642">
    <property type="protein sequence ID" value="JAD31253.1"/>
    <property type="molecule type" value="Transcribed_RNA"/>
</dbReference>
<reference evidence="1" key="1">
    <citation type="submission" date="2014-09" db="EMBL/GenBank/DDBJ databases">
        <authorList>
            <person name="Magalhaes I.L.F."/>
            <person name="Oliveira U."/>
            <person name="Santos F.R."/>
            <person name="Vidigal T.H.D.A."/>
            <person name="Brescovit A.D."/>
            <person name="Santos A.J."/>
        </authorList>
    </citation>
    <scope>NUCLEOTIDE SEQUENCE</scope>
    <source>
        <tissue evidence="1">Shoot tissue taken approximately 20 cm above the soil surface</tissue>
    </source>
</reference>
<proteinExistence type="predicted"/>
<sequence length="19" mass="2211">MSRTQSSEMFSNNKLHSNL</sequence>
<reference evidence="1" key="2">
    <citation type="journal article" date="2015" name="Data Brief">
        <title>Shoot transcriptome of the giant reed, Arundo donax.</title>
        <authorList>
            <person name="Barrero R.A."/>
            <person name="Guerrero F.D."/>
            <person name="Moolhuijzen P."/>
            <person name="Goolsby J.A."/>
            <person name="Tidwell J."/>
            <person name="Bellgard S.E."/>
            <person name="Bellgard M.I."/>
        </authorList>
    </citation>
    <scope>NUCLEOTIDE SEQUENCE</scope>
    <source>
        <tissue evidence="1">Shoot tissue taken approximately 20 cm above the soil surface</tissue>
    </source>
</reference>
<evidence type="ECO:0000313" key="1">
    <source>
        <dbReference type="EMBL" id="JAD31253.1"/>
    </source>
</evidence>
<name>A0A0A8Z0Q2_ARUDO</name>